<gene>
    <name evidence="1" type="ORF">FQA47_015760</name>
</gene>
<reference evidence="1" key="1">
    <citation type="journal article" name="BMC Genomics">
        <title>Long-read sequencing and de novo genome assembly of marine medaka (Oryzias melastigma).</title>
        <authorList>
            <person name="Liang P."/>
            <person name="Saqib H.S.A."/>
            <person name="Ni X."/>
            <person name="Shen Y."/>
        </authorList>
    </citation>
    <scope>NUCLEOTIDE SEQUENCE</scope>
    <source>
        <strain evidence="1">Bigg-433</strain>
    </source>
</reference>
<protein>
    <submittedName>
        <fullName evidence="1">Uncharacterized protein</fullName>
    </submittedName>
</protein>
<accession>A0A834C5E4</accession>
<evidence type="ECO:0000313" key="1">
    <source>
        <dbReference type="EMBL" id="KAF6725977.1"/>
    </source>
</evidence>
<feature type="non-terminal residue" evidence="1">
    <location>
        <position position="1"/>
    </location>
</feature>
<proteinExistence type="predicted"/>
<dbReference type="AlphaFoldDB" id="A0A834C5E4"/>
<dbReference type="Proteomes" id="UP000646548">
    <property type="component" value="Unassembled WGS sequence"/>
</dbReference>
<name>A0A834C5E4_ORYME</name>
<dbReference type="EMBL" id="WKFB01000349">
    <property type="protein sequence ID" value="KAF6725977.1"/>
    <property type="molecule type" value="Genomic_DNA"/>
</dbReference>
<comment type="caution">
    <text evidence="1">The sequence shown here is derived from an EMBL/GenBank/DDBJ whole genome shotgun (WGS) entry which is preliminary data.</text>
</comment>
<evidence type="ECO:0000313" key="2">
    <source>
        <dbReference type="Proteomes" id="UP000646548"/>
    </source>
</evidence>
<organism evidence="1 2">
    <name type="scientific">Oryzias melastigma</name>
    <name type="common">Marine medaka</name>
    <dbReference type="NCBI Taxonomy" id="30732"/>
    <lineage>
        <taxon>Eukaryota</taxon>
        <taxon>Metazoa</taxon>
        <taxon>Chordata</taxon>
        <taxon>Craniata</taxon>
        <taxon>Vertebrata</taxon>
        <taxon>Euteleostomi</taxon>
        <taxon>Actinopterygii</taxon>
        <taxon>Neopterygii</taxon>
        <taxon>Teleostei</taxon>
        <taxon>Neoteleostei</taxon>
        <taxon>Acanthomorphata</taxon>
        <taxon>Ovalentaria</taxon>
        <taxon>Atherinomorphae</taxon>
        <taxon>Beloniformes</taxon>
        <taxon>Adrianichthyidae</taxon>
        <taxon>Oryziinae</taxon>
        <taxon>Oryzias</taxon>
    </lineage>
</organism>
<sequence length="127" mass="14290">TASLSLLFEGQEDHLIPNTSQILADSDLFVVAGRMIGHSFLNDGPRFHGLSPAIVHMRLHADEDAVTIDLEDVPDLDFRTTIQILDSHKALSEEQTIEINSLAMSWDLPPVITENQRWLFQKLLHHA</sequence>
<feature type="non-terminal residue" evidence="1">
    <location>
        <position position="127"/>
    </location>
</feature>